<dbReference type="AlphaFoldDB" id="A0A5E4N913"/>
<keyword evidence="3" id="KW-0285">Flavoprotein</keyword>
<feature type="domain" description="Glucose-methanol-choline oxidoreductase N-terminal" evidence="7">
    <location>
        <begin position="40"/>
        <end position="346"/>
    </location>
</feature>
<protein>
    <submittedName>
        <fullName evidence="9">Glucose-methanol-choline oxidoreductase,Glucose-methanol-choline oxidoreductase, N-terminal,Glucose</fullName>
    </submittedName>
</protein>
<sequence length="617" mass="68418">MSSWTIVATLCMSLNGFWSLKYPKDYGPTLFADRCGTTVFDFIVVGGGSAGATVASRLSEVPEWNVLLLEAGGDPPDYTEIPLLYSEALRSDSDWSFFTEPEQHLFKGLERGRNLISRGLMLGGSSSMNAMMYLRGTRQDFDTWERLGNTGWGFNDVFPYFLKSEDFTGSGNRLDPGLHARGGPLTVSPFESIDPAYQVIVEAERLMNLTEVDDLNRVVPPVIGYGKLDGTVRRGLRCSTLKAFLIPAANRSNLFVAKNARVTRVVFDHNRRAVGVELLVPPSCGGLVTNVVKYVYSKQEVILSAGVIMSPQILMVSGVGPAGHLREHGIDIVADLPVGYNYQDHVSFAGLVFSDRKHRPKSEISEESRVLIQRTMDLTTSGIATLGLTNLVTFIKTRKDAMYPDLQIVKVRFSYNTTRKTTNKRSRMSNLFGYSDRVARLYDELNTLSDTILMIPINVNDRSTGRVVLRSSDPKAYPKIHANYLSYADEVETLLRGIEFVVELSKTEPMVSAGLVLEQVRYPDCANYAWGTREYWLCAIENVAASFYHPVGTCKMGPADDYRTVVDTALRVKGVRGLRVIDSSIMPKVVSVNTNAATIMIAEKGSDIIKQHYGKLV</sequence>
<evidence type="ECO:0000259" key="8">
    <source>
        <dbReference type="Pfam" id="PF05199"/>
    </source>
</evidence>
<feature type="binding site" evidence="5">
    <location>
        <position position="262"/>
    </location>
    <ligand>
        <name>FAD</name>
        <dbReference type="ChEBI" id="CHEBI:57692"/>
    </ligand>
</feature>
<dbReference type="PANTHER" id="PTHR11552">
    <property type="entry name" value="GLUCOSE-METHANOL-CHOLINE GMC OXIDOREDUCTASE"/>
    <property type="match status" value="1"/>
</dbReference>
<keyword evidence="4 5" id="KW-0274">FAD</keyword>
<dbReference type="InterPro" id="IPR036188">
    <property type="entry name" value="FAD/NAD-bd_sf"/>
</dbReference>
<dbReference type="SUPFAM" id="SSF51905">
    <property type="entry name" value="FAD/NAD(P)-binding domain"/>
    <property type="match status" value="1"/>
</dbReference>
<evidence type="ECO:0000256" key="4">
    <source>
        <dbReference type="ARBA" id="ARBA00022827"/>
    </source>
</evidence>
<dbReference type="Pfam" id="PF05199">
    <property type="entry name" value="GMC_oxred_C"/>
    <property type="match status" value="1"/>
</dbReference>
<comment type="similarity">
    <text evidence="2">Belongs to the GMC oxidoreductase family.</text>
</comment>
<comment type="cofactor">
    <cofactor evidence="1 5">
        <name>FAD</name>
        <dbReference type="ChEBI" id="CHEBI:57692"/>
    </cofactor>
</comment>
<organism evidence="9 10">
    <name type="scientific">Cinara cedri</name>
    <dbReference type="NCBI Taxonomy" id="506608"/>
    <lineage>
        <taxon>Eukaryota</taxon>
        <taxon>Metazoa</taxon>
        <taxon>Ecdysozoa</taxon>
        <taxon>Arthropoda</taxon>
        <taxon>Hexapoda</taxon>
        <taxon>Insecta</taxon>
        <taxon>Pterygota</taxon>
        <taxon>Neoptera</taxon>
        <taxon>Paraneoptera</taxon>
        <taxon>Hemiptera</taxon>
        <taxon>Sternorrhyncha</taxon>
        <taxon>Aphidomorpha</taxon>
        <taxon>Aphidoidea</taxon>
        <taxon>Aphididae</taxon>
        <taxon>Lachninae</taxon>
        <taxon>Cinara</taxon>
    </lineage>
</organism>
<dbReference type="InterPro" id="IPR012132">
    <property type="entry name" value="GMC_OxRdtase"/>
</dbReference>
<proteinExistence type="inferred from homology"/>
<reference evidence="9 10" key="1">
    <citation type="submission" date="2019-08" db="EMBL/GenBank/DDBJ databases">
        <authorList>
            <person name="Alioto T."/>
            <person name="Alioto T."/>
            <person name="Gomez Garrido J."/>
        </authorList>
    </citation>
    <scope>NUCLEOTIDE SEQUENCE [LARGE SCALE GENOMIC DNA]</scope>
</reference>
<dbReference type="GO" id="GO:0050660">
    <property type="term" value="F:flavin adenine dinucleotide binding"/>
    <property type="evidence" value="ECO:0007669"/>
    <property type="project" value="InterPro"/>
</dbReference>
<evidence type="ECO:0000256" key="6">
    <source>
        <dbReference type="SAM" id="SignalP"/>
    </source>
</evidence>
<dbReference type="Proteomes" id="UP000325440">
    <property type="component" value="Unassembled WGS sequence"/>
</dbReference>
<keyword evidence="6" id="KW-0732">Signal</keyword>
<dbReference type="PIRSF" id="PIRSF000137">
    <property type="entry name" value="Alcohol_oxidase"/>
    <property type="match status" value="1"/>
</dbReference>
<evidence type="ECO:0000259" key="7">
    <source>
        <dbReference type="Pfam" id="PF00732"/>
    </source>
</evidence>
<feature type="domain" description="Glucose-methanol-choline oxidoreductase C-terminal" evidence="8">
    <location>
        <begin position="462"/>
        <end position="602"/>
    </location>
</feature>
<dbReference type="Gene3D" id="3.50.50.60">
    <property type="entry name" value="FAD/NAD(P)-binding domain"/>
    <property type="match status" value="1"/>
</dbReference>
<gene>
    <name evidence="9" type="ORF">CINCED_3A015510</name>
</gene>
<name>A0A5E4N913_9HEMI</name>
<dbReference type="Gene3D" id="3.30.560.10">
    <property type="entry name" value="Glucose Oxidase, domain 3"/>
    <property type="match status" value="1"/>
</dbReference>
<evidence type="ECO:0000256" key="1">
    <source>
        <dbReference type="ARBA" id="ARBA00001974"/>
    </source>
</evidence>
<dbReference type="GO" id="GO:0016614">
    <property type="term" value="F:oxidoreductase activity, acting on CH-OH group of donors"/>
    <property type="evidence" value="ECO:0007669"/>
    <property type="project" value="InterPro"/>
</dbReference>
<evidence type="ECO:0000313" key="9">
    <source>
        <dbReference type="EMBL" id="VVC41272.1"/>
    </source>
</evidence>
<evidence type="ECO:0000256" key="3">
    <source>
        <dbReference type="ARBA" id="ARBA00022630"/>
    </source>
</evidence>
<dbReference type="PANTHER" id="PTHR11552:SF147">
    <property type="entry name" value="CHOLINE DEHYDROGENASE, MITOCHONDRIAL"/>
    <property type="match status" value="1"/>
</dbReference>
<keyword evidence="10" id="KW-1185">Reference proteome</keyword>
<evidence type="ECO:0000256" key="2">
    <source>
        <dbReference type="ARBA" id="ARBA00010790"/>
    </source>
</evidence>
<dbReference type="InterPro" id="IPR000172">
    <property type="entry name" value="GMC_OxRdtase_N"/>
</dbReference>
<feature type="chain" id="PRO_5022956238" evidence="6">
    <location>
        <begin position="20"/>
        <end position="617"/>
    </location>
</feature>
<dbReference type="OrthoDB" id="269227at2759"/>
<feature type="signal peptide" evidence="6">
    <location>
        <begin position="1"/>
        <end position="19"/>
    </location>
</feature>
<evidence type="ECO:0000313" key="10">
    <source>
        <dbReference type="Proteomes" id="UP000325440"/>
    </source>
</evidence>
<dbReference type="InterPro" id="IPR007867">
    <property type="entry name" value="GMC_OxRtase_C"/>
</dbReference>
<dbReference type="EMBL" id="CABPRJ010001915">
    <property type="protein sequence ID" value="VVC41272.1"/>
    <property type="molecule type" value="Genomic_DNA"/>
</dbReference>
<accession>A0A5E4N913</accession>
<dbReference type="Pfam" id="PF00732">
    <property type="entry name" value="GMC_oxred_N"/>
    <property type="match status" value="1"/>
</dbReference>
<dbReference type="SUPFAM" id="SSF54373">
    <property type="entry name" value="FAD-linked reductases, C-terminal domain"/>
    <property type="match status" value="1"/>
</dbReference>
<evidence type="ECO:0000256" key="5">
    <source>
        <dbReference type="PIRSR" id="PIRSR000137-2"/>
    </source>
</evidence>